<sequence length="404" mass="42985">MVFEHDLEPAWGPGTPVAPPTYPGPSRYAHSPDGFVPRATDSSWLSDVVRDESGRPVSADTVVLDEVQSQSGRAEAALWDARYDLGGLPGFTVTGKDGSSELPAGDQSADGAVQDAYVTSWTAGHRHADSWIQTATEEPGGAPIWKAGGAVRELLQSMNATVDASTLFAYAPNSLLFGFWLSTDVERQHKAPRAYSSRVTGHGARPVYSSVTKSDSFPISKDSVVDRMEMGHAPAKKSKGADGKRTDRPSNLGFGPVIVNMDVTGFVCEVIVARGAISLAALRGVQYGGDQTKRDAAAVALTVLGIAGDVLSRRNSHLRSGCDLVVTSSRYGLRRHGKPTPDTLDVDPNAGVDFWATALHLALEDCRKAGLEWAEPINLYLSAPQKKLISEGADATRSGEVETK</sequence>
<dbReference type="Proteomes" id="UP001500653">
    <property type="component" value="Unassembled WGS sequence"/>
</dbReference>
<name>A0ABN1WL45_9PSEU</name>
<organism evidence="2 3">
    <name type="scientific">Prauserella halophila</name>
    <dbReference type="NCBI Taxonomy" id="185641"/>
    <lineage>
        <taxon>Bacteria</taxon>
        <taxon>Bacillati</taxon>
        <taxon>Actinomycetota</taxon>
        <taxon>Actinomycetes</taxon>
        <taxon>Pseudonocardiales</taxon>
        <taxon>Pseudonocardiaceae</taxon>
        <taxon>Prauserella</taxon>
    </lineage>
</organism>
<evidence type="ECO:0000256" key="1">
    <source>
        <dbReference type="SAM" id="MobiDB-lite"/>
    </source>
</evidence>
<dbReference type="EMBL" id="BAAALN010000019">
    <property type="protein sequence ID" value="GAA1253268.1"/>
    <property type="molecule type" value="Genomic_DNA"/>
</dbReference>
<comment type="caution">
    <text evidence="2">The sequence shown here is derived from an EMBL/GenBank/DDBJ whole genome shotgun (WGS) entry which is preliminary data.</text>
</comment>
<dbReference type="InterPro" id="IPR013403">
    <property type="entry name" value="CRISPR-assoc_prot_Csb1/Cas7u"/>
</dbReference>
<proteinExistence type="predicted"/>
<gene>
    <name evidence="2" type="ORF">GCM10009676_45450</name>
</gene>
<evidence type="ECO:0008006" key="4">
    <source>
        <dbReference type="Google" id="ProtNLM"/>
    </source>
</evidence>
<feature type="region of interest" description="Disordered" evidence="1">
    <location>
        <begin position="1"/>
        <end position="30"/>
    </location>
</feature>
<accession>A0ABN1WL45</accession>
<protein>
    <recommendedName>
        <fullName evidence="4">CRISPR-associated protein Csb1</fullName>
    </recommendedName>
</protein>
<keyword evidence="3" id="KW-1185">Reference proteome</keyword>
<evidence type="ECO:0000313" key="3">
    <source>
        <dbReference type="Proteomes" id="UP001500653"/>
    </source>
</evidence>
<dbReference type="Pfam" id="PF09617">
    <property type="entry name" value="Cas_GSU0053"/>
    <property type="match status" value="1"/>
</dbReference>
<evidence type="ECO:0000313" key="2">
    <source>
        <dbReference type="EMBL" id="GAA1253268.1"/>
    </source>
</evidence>
<reference evidence="2 3" key="1">
    <citation type="journal article" date="2019" name="Int. J. Syst. Evol. Microbiol.">
        <title>The Global Catalogue of Microorganisms (GCM) 10K type strain sequencing project: providing services to taxonomists for standard genome sequencing and annotation.</title>
        <authorList>
            <consortium name="The Broad Institute Genomics Platform"/>
            <consortium name="The Broad Institute Genome Sequencing Center for Infectious Disease"/>
            <person name="Wu L."/>
            <person name="Ma J."/>
        </authorList>
    </citation>
    <scope>NUCLEOTIDE SEQUENCE [LARGE SCALE GENOMIC DNA]</scope>
    <source>
        <strain evidence="2 3">JCM 13023</strain>
    </source>
</reference>